<dbReference type="Proteomes" id="UP000486351">
    <property type="component" value="Unassembled WGS sequence"/>
</dbReference>
<comment type="caution">
    <text evidence="1">The sequence shown here is derived from an EMBL/GenBank/DDBJ whole genome shotgun (WGS) entry which is preliminary data.</text>
</comment>
<dbReference type="AlphaFoldDB" id="A0A6G0R925"/>
<accession>A0A6G0R925</accession>
<organism evidence="1 2">
    <name type="scientific">Phytophthora fragariae</name>
    <dbReference type="NCBI Taxonomy" id="53985"/>
    <lineage>
        <taxon>Eukaryota</taxon>
        <taxon>Sar</taxon>
        <taxon>Stramenopiles</taxon>
        <taxon>Oomycota</taxon>
        <taxon>Peronosporomycetes</taxon>
        <taxon>Peronosporales</taxon>
        <taxon>Peronosporaceae</taxon>
        <taxon>Phytophthora</taxon>
    </lineage>
</organism>
<name>A0A6G0R925_9STRA</name>
<reference evidence="1 2" key="1">
    <citation type="submission" date="2018-09" db="EMBL/GenBank/DDBJ databases">
        <title>Genomic investigation of the strawberry pathogen Phytophthora fragariae indicates pathogenicity is determined by transcriptional variation in three key races.</title>
        <authorList>
            <person name="Adams T.M."/>
            <person name="Armitage A.D."/>
            <person name="Sobczyk M.K."/>
            <person name="Bates H.J."/>
            <person name="Dunwell J.M."/>
            <person name="Nellist C.F."/>
            <person name="Harrison R.J."/>
        </authorList>
    </citation>
    <scope>NUCLEOTIDE SEQUENCE [LARGE SCALE GENOMIC DNA]</scope>
    <source>
        <strain evidence="1 2">NOV-77</strain>
    </source>
</reference>
<gene>
    <name evidence="1" type="ORF">PF008_g17192</name>
</gene>
<sequence length="110" mass="12124">MKEGTDRQCRAAVSTYPAADQTVMPAKSPDATRPLLTPARMLPFQPPVCSLVRRRGHRKSSSIQVRVASGEGGAWRLSFLPWEGPGLVRMQVEVQDVYNAAGSVREKRMS</sequence>
<proteinExistence type="predicted"/>
<evidence type="ECO:0000313" key="2">
    <source>
        <dbReference type="Proteomes" id="UP000486351"/>
    </source>
</evidence>
<evidence type="ECO:0000313" key="1">
    <source>
        <dbReference type="EMBL" id="KAE9324111.1"/>
    </source>
</evidence>
<dbReference type="EMBL" id="QXFY01001225">
    <property type="protein sequence ID" value="KAE9324111.1"/>
    <property type="molecule type" value="Genomic_DNA"/>
</dbReference>
<protein>
    <submittedName>
        <fullName evidence="1">Uncharacterized protein</fullName>
    </submittedName>
</protein>